<organism evidence="2 3">
    <name type="scientific">Sphingopyxis lindanitolerans</name>
    <dbReference type="NCBI Taxonomy" id="2054227"/>
    <lineage>
        <taxon>Bacteria</taxon>
        <taxon>Pseudomonadati</taxon>
        <taxon>Pseudomonadota</taxon>
        <taxon>Alphaproteobacteria</taxon>
        <taxon>Sphingomonadales</taxon>
        <taxon>Sphingomonadaceae</taxon>
        <taxon>Sphingopyxis</taxon>
    </lineage>
</organism>
<protein>
    <submittedName>
        <fullName evidence="2">Ribonuclease HI</fullName>
    </submittedName>
</protein>
<dbReference type="SUPFAM" id="SSF53098">
    <property type="entry name" value="Ribonuclease H-like"/>
    <property type="match status" value="1"/>
</dbReference>
<evidence type="ECO:0000313" key="2">
    <source>
        <dbReference type="EMBL" id="PQM28330.1"/>
    </source>
</evidence>
<dbReference type="InterPro" id="IPR012337">
    <property type="entry name" value="RNaseH-like_sf"/>
</dbReference>
<gene>
    <name evidence="2" type="ORF">CVO77_07500</name>
</gene>
<dbReference type="Gene3D" id="3.30.420.10">
    <property type="entry name" value="Ribonuclease H-like superfamily/Ribonuclease H"/>
    <property type="match status" value="1"/>
</dbReference>
<evidence type="ECO:0000259" key="1">
    <source>
        <dbReference type="Pfam" id="PF13456"/>
    </source>
</evidence>
<dbReference type="EMBL" id="PHFW01000002">
    <property type="protein sequence ID" value="PQM28330.1"/>
    <property type="molecule type" value="Genomic_DNA"/>
</dbReference>
<evidence type="ECO:0000313" key="3">
    <source>
        <dbReference type="Proteomes" id="UP000238954"/>
    </source>
</evidence>
<dbReference type="GO" id="GO:0003676">
    <property type="term" value="F:nucleic acid binding"/>
    <property type="evidence" value="ECO:0007669"/>
    <property type="project" value="InterPro"/>
</dbReference>
<reference evidence="3" key="1">
    <citation type="submission" date="2017-11" db="EMBL/GenBank/DDBJ databases">
        <title>The complete genome sequence of Sphingopyxis pomeranensis sp. nov. strain WS5A3p.</title>
        <authorList>
            <person name="Kaminski M.A."/>
        </authorList>
    </citation>
    <scope>NUCLEOTIDE SEQUENCE [LARGE SCALE GENOMIC DNA]</scope>
    <source>
        <strain evidence="3">WS5A3p</strain>
    </source>
</reference>
<name>A0A2S8B7M4_9SPHN</name>
<accession>A0A2S8B7M4</accession>
<dbReference type="RefSeq" id="WP_105998584.1">
    <property type="nucleotide sequence ID" value="NZ_CM009578.1"/>
</dbReference>
<dbReference type="AlphaFoldDB" id="A0A2S8B7M4"/>
<dbReference type="Proteomes" id="UP000238954">
    <property type="component" value="Chromosome"/>
</dbReference>
<dbReference type="InterPro" id="IPR002156">
    <property type="entry name" value="RNaseH_domain"/>
</dbReference>
<dbReference type="InterPro" id="IPR036397">
    <property type="entry name" value="RNaseH_sf"/>
</dbReference>
<comment type="caution">
    <text evidence="2">The sequence shown here is derived from an EMBL/GenBank/DDBJ whole genome shotgun (WGS) entry which is preliminary data.</text>
</comment>
<dbReference type="OrthoDB" id="7508517at2"/>
<keyword evidence="3" id="KW-1185">Reference proteome</keyword>
<proteinExistence type="predicted"/>
<dbReference type="GO" id="GO:0004523">
    <property type="term" value="F:RNA-DNA hybrid ribonuclease activity"/>
    <property type="evidence" value="ECO:0007669"/>
    <property type="project" value="InterPro"/>
</dbReference>
<sequence>MTSRRTKIYFDGGCRPNPGPMEIAVVTGGVAAIDRDIGVGSSLDAEWLALIAALRLARVRGLSDFVLLGDAATVIAQAMGTVRARGVAAEHLAVFRDLAGDGPPPRVRHIGRAQNLAGIALAKRHPR</sequence>
<feature type="domain" description="RNase H type-1" evidence="1">
    <location>
        <begin position="40"/>
        <end position="125"/>
    </location>
</feature>
<dbReference type="Pfam" id="PF13456">
    <property type="entry name" value="RVT_3"/>
    <property type="match status" value="1"/>
</dbReference>